<dbReference type="GO" id="GO:0046933">
    <property type="term" value="F:proton-transporting ATP synthase activity, rotational mechanism"/>
    <property type="evidence" value="ECO:0007669"/>
    <property type="project" value="InterPro"/>
</dbReference>
<feature type="domain" description="ATP synthase F1 complex delta/epsilon subunit N-terminal" evidence="9">
    <location>
        <begin position="1"/>
        <end position="80"/>
    </location>
</feature>
<dbReference type="AlphaFoldDB" id="A0A2A4I1T3"/>
<dbReference type="Proteomes" id="UP000218323">
    <property type="component" value="Unassembled WGS sequence"/>
</dbReference>
<dbReference type="InterPro" id="IPR001469">
    <property type="entry name" value="ATP_synth_F1_dsu/esu"/>
</dbReference>
<keyword evidence="7" id="KW-0472">Membrane</keyword>
<sequence length="135" mass="14621">MKLRIADPTSIVVDREVASVRAEDASGSFGILPRHADFLTVLEISVVAWREVDGTPNFCAVRNGVLTVLAGEVEIVTREAHVSADLNELEMVVLAGYREHLDAERASRTSAAKLRTQAIRRMVEALQGGPAELGL</sequence>
<evidence type="ECO:0000256" key="3">
    <source>
        <dbReference type="ARBA" id="ARBA00005712"/>
    </source>
</evidence>
<dbReference type="GO" id="GO:0012505">
    <property type="term" value="C:endomembrane system"/>
    <property type="evidence" value="ECO:0007669"/>
    <property type="project" value="UniProtKB-SubCell"/>
</dbReference>
<proteinExistence type="inferred from homology"/>
<keyword evidence="8" id="KW-0139">CF(1)</keyword>
<comment type="subcellular location">
    <subcellularLocation>
        <location evidence="2">Endomembrane system</location>
        <topology evidence="2">Peripheral membrane protein</topology>
    </subcellularLocation>
</comment>
<keyword evidence="5" id="KW-0375">Hydrogen ion transport</keyword>
<dbReference type="EMBL" id="NWVC01000019">
    <property type="protein sequence ID" value="PCG12947.1"/>
    <property type="molecule type" value="Genomic_DNA"/>
</dbReference>
<dbReference type="InterPro" id="IPR024037">
    <property type="entry name" value="Alt_ATP_synth_F1_esu"/>
</dbReference>
<evidence type="ECO:0000256" key="4">
    <source>
        <dbReference type="ARBA" id="ARBA00022448"/>
    </source>
</evidence>
<dbReference type="CDD" id="cd12152">
    <property type="entry name" value="F1-ATPase_delta"/>
    <property type="match status" value="1"/>
</dbReference>
<keyword evidence="6" id="KW-0406">Ion transport</keyword>
<evidence type="ECO:0000256" key="2">
    <source>
        <dbReference type="ARBA" id="ARBA00004184"/>
    </source>
</evidence>
<keyword evidence="11" id="KW-1185">Reference proteome</keyword>
<dbReference type="SUPFAM" id="SSF51344">
    <property type="entry name" value="Epsilon subunit of F1F0-ATP synthase N-terminal domain"/>
    <property type="match status" value="1"/>
</dbReference>
<dbReference type="InterPro" id="IPR036771">
    <property type="entry name" value="ATPsynth_dsu/esu_N"/>
</dbReference>
<evidence type="ECO:0000313" key="11">
    <source>
        <dbReference type="Proteomes" id="UP000218323"/>
    </source>
</evidence>
<evidence type="ECO:0000256" key="1">
    <source>
        <dbReference type="ARBA" id="ARBA00003543"/>
    </source>
</evidence>
<dbReference type="GO" id="GO:0045259">
    <property type="term" value="C:proton-transporting ATP synthase complex"/>
    <property type="evidence" value="ECO:0007669"/>
    <property type="project" value="UniProtKB-KW"/>
</dbReference>
<evidence type="ECO:0000313" key="10">
    <source>
        <dbReference type="EMBL" id="PCG12947.1"/>
    </source>
</evidence>
<evidence type="ECO:0000256" key="7">
    <source>
        <dbReference type="ARBA" id="ARBA00023136"/>
    </source>
</evidence>
<comment type="similarity">
    <text evidence="3">Belongs to the ATPase epsilon chain family.</text>
</comment>
<comment type="function">
    <text evidence="1">Produces ATP from ADP in the presence of a proton gradient across the membrane.</text>
</comment>
<keyword evidence="8" id="KW-0066">ATP synthesis</keyword>
<comment type="caution">
    <text evidence="10">The sequence shown here is derived from an EMBL/GenBank/DDBJ whole genome shotgun (WGS) entry which is preliminary data.</text>
</comment>
<dbReference type="InterPro" id="IPR020546">
    <property type="entry name" value="ATP_synth_F1_dsu/esu_N"/>
</dbReference>
<protein>
    <submittedName>
        <fullName evidence="10">F0F1 ATP synthase subunit epsilon</fullName>
    </submittedName>
</protein>
<evidence type="ECO:0000256" key="5">
    <source>
        <dbReference type="ARBA" id="ARBA00022781"/>
    </source>
</evidence>
<evidence type="ECO:0000256" key="6">
    <source>
        <dbReference type="ARBA" id="ARBA00023065"/>
    </source>
</evidence>
<evidence type="ECO:0000256" key="8">
    <source>
        <dbReference type="ARBA" id="ARBA00023196"/>
    </source>
</evidence>
<reference evidence="10 11" key="1">
    <citation type="submission" date="2017-09" db="EMBL/GenBank/DDBJ databases">
        <title>Sphingomonas adhaesiva DSM 7418, whole genome shotgun sequence.</title>
        <authorList>
            <person name="Feng G."/>
            <person name="Zhu H."/>
        </authorList>
    </citation>
    <scope>NUCLEOTIDE SEQUENCE [LARGE SCALE GENOMIC DNA]</scope>
    <source>
        <strain evidence="10 11">DSM 7418</strain>
    </source>
</reference>
<name>A0A2A4I1T3_9SPHN</name>
<dbReference type="Pfam" id="PF02823">
    <property type="entry name" value="ATP-synt_DE_N"/>
    <property type="match status" value="1"/>
</dbReference>
<keyword evidence="4" id="KW-0813">Transport</keyword>
<organism evidence="10 11">
    <name type="scientific">Sphingomonas adhaesiva</name>
    <dbReference type="NCBI Taxonomy" id="28212"/>
    <lineage>
        <taxon>Bacteria</taxon>
        <taxon>Pseudomonadati</taxon>
        <taxon>Pseudomonadota</taxon>
        <taxon>Alphaproteobacteria</taxon>
        <taxon>Sphingomonadales</taxon>
        <taxon>Sphingomonadaceae</taxon>
        <taxon>Sphingomonas</taxon>
    </lineage>
</organism>
<dbReference type="Gene3D" id="2.60.15.10">
    <property type="entry name" value="F0F1 ATP synthase delta/epsilon subunit, N-terminal"/>
    <property type="match status" value="1"/>
</dbReference>
<evidence type="ECO:0000259" key="9">
    <source>
        <dbReference type="Pfam" id="PF02823"/>
    </source>
</evidence>
<dbReference type="NCBIfam" id="TIGR03166">
    <property type="entry name" value="alt_F1F0_F1_eps"/>
    <property type="match status" value="1"/>
</dbReference>
<accession>A0A2A4I1T3</accession>
<gene>
    <name evidence="10" type="ORF">COA07_17220</name>
</gene>
<dbReference type="RefSeq" id="WP_066709908.1">
    <property type="nucleotide sequence ID" value="NZ_NWVC01000019.1"/>
</dbReference>